<feature type="transmembrane region" description="Helical" evidence="5">
    <location>
        <begin position="138"/>
        <end position="154"/>
    </location>
</feature>
<reference evidence="7 8" key="1">
    <citation type="submission" date="2017-03" db="EMBL/GenBank/DDBJ databases">
        <title>Genome sequence of Sphingomonas mucosissima DSM 17494.</title>
        <authorList>
            <person name="Poehlein A."/>
            <person name="Wuebbeler J.H."/>
            <person name="Steinbuechel A."/>
            <person name="Daniel R."/>
        </authorList>
    </citation>
    <scope>NUCLEOTIDE SEQUENCE [LARGE SCALE GENOMIC DNA]</scope>
    <source>
        <strain evidence="7 8">DSM 17494</strain>
    </source>
</reference>
<evidence type="ECO:0000256" key="4">
    <source>
        <dbReference type="ARBA" id="ARBA00023136"/>
    </source>
</evidence>
<dbReference type="Pfam" id="PF07298">
    <property type="entry name" value="NnrU"/>
    <property type="match status" value="1"/>
</dbReference>
<evidence type="ECO:0000256" key="5">
    <source>
        <dbReference type="SAM" id="Phobius"/>
    </source>
</evidence>
<dbReference type="Proteomes" id="UP000197783">
    <property type="component" value="Unassembled WGS sequence"/>
</dbReference>
<accession>A0A245ZLK8</accession>
<gene>
    <name evidence="7" type="ORF">SPMU_16250</name>
</gene>
<dbReference type="RefSeq" id="WP_088333358.1">
    <property type="nucleotide sequence ID" value="NZ_NBBJ01000002.1"/>
</dbReference>
<feature type="domain" description="NnrU" evidence="6">
    <location>
        <begin position="5"/>
        <end position="217"/>
    </location>
</feature>
<comment type="subcellular location">
    <subcellularLocation>
        <location evidence="1">Membrane</location>
        <topology evidence="1">Multi-pass membrane protein</topology>
    </subcellularLocation>
</comment>
<feature type="transmembrane region" description="Helical" evidence="5">
    <location>
        <begin position="35"/>
        <end position="57"/>
    </location>
</feature>
<name>A0A245ZLK8_9SPHN</name>
<dbReference type="GO" id="GO:0016020">
    <property type="term" value="C:membrane"/>
    <property type="evidence" value="ECO:0007669"/>
    <property type="project" value="UniProtKB-SubCell"/>
</dbReference>
<dbReference type="Gene3D" id="1.20.120.1630">
    <property type="match status" value="1"/>
</dbReference>
<evidence type="ECO:0000256" key="3">
    <source>
        <dbReference type="ARBA" id="ARBA00022989"/>
    </source>
</evidence>
<sequence length="226" mass="24502">MGNVVAAALTFVGTHFLLSHLLRKPLVGAVGEKGFLGLYSLVAALTLGWLALAYRAAPPAPSLWPVGDFIWAIGTVLMLAGAILFMGSLVRNPALPQADSRAVPEARGVFAITRHPMMWGFAIWGMVHILVFPDPSNVVLALSIIVLALLGAHFQDRKKEALQPDFWREWERRTSYWPFAAVAAGRARVGKIGMHALAGGAVVWLAATWAHMPLAGWPAGIWRWIA</sequence>
<dbReference type="OrthoDB" id="7828645at2"/>
<evidence type="ECO:0000256" key="2">
    <source>
        <dbReference type="ARBA" id="ARBA00022692"/>
    </source>
</evidence>
<keyword evidence="3 5" id="KW-1133">Transmembrane helix</keyword>
<dbReference type="EMBL" id="NBBJ01000002">
    <property type="protein sequence ID" value="OWK30636.1"/>
    <property type="molecule type" value="Genomic_DNA"/>
</dbReference>
<evidence type="ECO:0000313" key="8">
    <source>
        <dbReference type="Proteomes" id="UP000197783"/>
    </source>
</evidence>
<organism evidence="7 8">
    <name type="scientific">Sphingomonas mucosissima</name>
    <dbReference type="NCBI Taxonomy" id="370959"/>
    <lineage>
        <taxon>Bacteria</taxon>
        <taxon>Pseudomonadati</taxon>
        <taxon>Pseudomonadota</taxon>
        <taxon>Alphaproteobacteria</taxon>
        <taxon>Sphingomonadales</taxon>
        <taxon>Sphingomonadaceae</taxon>
        <taxon>Sphingomonas</taxon>
    </lineage>
</organism>
<dbReference type="AlphaFoldDB" id="A0A245ZLK8"/>
<comment type="caution">
    <text evidence="7">The sequence shown here is derived from an EMBL/GenBank/DDBJ whole genome shotgun (WGS) entry which is preliminary data.</text>
</comment>
<dbReference type="InterPro" id="IPR009915">
    <property type="entry name" value="NnrU_dom"/>
</dbReference>
<proteinExistence type="predicted"/>
<keyword evidence="4 5" id="KW-0472">Membrane</keyword>
<feature type="transmembrane region" description="Helical" evidence="5">
    <location>
        <begin position="192"/>
        <end position="212"/>
    </location>
</feature>
<keyword evidence="2 5" id="KW-0812">Transmembrane</keyword>
<keyword evidence="8" id="KW-1185">Reference proteome</keyword>
<evidence type="ECO:0000259" key="6">
    <source>
        <dbReference type="Pfam" id="PF07298"/>
    </source>
</evidence>
<protein>
    <submittedName>
        <fullName evidence="7">NnrU protein</fullName>
    </submittedName>
</protein>
<evidence type="ECO:0000256" key="1">
    <source>
        <dbReference type="ARBA" id="ARBA00004141"/>
    </source>
</evidence>
<feature type="transmembrane region" description="Helical" evidence="5">
    <location>
        <begin position="69"/>
        <end position="90"/>
    </location>
</feature>
<feature type="transmembrane region" description="Helical" evidence="5">
    <location>
        <begin position="6"/>
        <end position="23"/>
    </location>
</feature>
<feature type="transmembrane region" description="Helical" evidence="5">
    <location>
        <begin position="111"/>
        <end position="132"/>
    </location>
</feature>
<evidence type="ECO:0000313" key="7">
    <source>
        <dbReference type="EMBL" id="OWK30636.1"/>
    </source>
</evidence>